<keyword evidence="2" id="KW-1185">Reference proteome</keyword>
<comment type="caution">
    <text evidence="1">The sequence shown here is derived from an EMBL/GenBank/DDBJ whole genome shotgun (WGS) entry which is preliminary data.</text>
</comment>
<protein>
    <submittedName>
        <fullName evidence="1">Uncharacterized protein</fullName>
    </submittedName>
</protein>
<name>A0ABU4AF73_9HYPH</name>
<dbReference type="RefSeq" id="WP_206543832.1">
    <property type="nucleotide sequence ID" value="NZ_CP177239.1"/>
</dbReference>
<dbReference type="Proteomes" id="UP001185659">
    <property type="component" value="Unassembled WGS sequence"/>
</dbReference>
<organism evidence="1 2">
    <name type="scientific">Nitratireductor aquimarinus</name>
    <dbReference type="NCBI Taxonomy" id="889300"/>
    <lineage>
        <taxon>Bacteria</taxon>
        <taxon>Pseudomonadati</taxon>
        <taxon>Pseudomonadota</taxon>
        <taxon>Alphaproteobacteria</taxon>
        <taxon>Hyphomicrobiales</taxon>
        <taxon>Phyllobacteriaceae</taxon>
        <taxon>Nitratireductor</taxon>
    </lineage>
</organism>
<reference evidence="1 2" key="1">
    <citation type="submission" date="2023-10" db="EMBL/GenBank/DDBJ databases">
        <authorList>
            <person name="Venkata Ramana C."/>
            <person name="Sasikala C."/>
            <person name="Dhurka M."/>
        </authorList>
    </citation>
    <scope>NUCLEOTIDE SEQUENCE [LARGE SCALE GENOMIC DNA]</scope>
    <source>
        <strain evidence="1 2">KCTC 32151</strain>
    </source>
</reference>
<sequence length="46" mass="5238">MKLFARIFRRRRVSNPNTVFARQRLGRTMPGETGALAGARFGFLVN</sequence>
<gene>
    <name evidence="1" type="ORF">R2G56_01270</name>
</gene>
<accession>A0ABU4AF73</accession>
<evidence type="ECO:0000313" key="1">
    <source>
        <dbReference type="EMBL" id="MDV6224904.1"/>
    </source>
</evidence>
<proteinExistence type="predicted"/>
<dbReference type="EMBL" id="JAWLIP010000001">
    <property type="protein sequence ID" value="MDV6224904.1"/>
    <property type="molecule type" value="Genomic_DNA"/>
</dbReference>
<evidence type="ECO:0000313" key="2">
    <source>
        <dbReference type="Proteomes" id="UP001185659"/>
    </source>
</evidence>